<evidence type="ECO:0000313" key="2">
    <source>
        <dbReference type="EMBL" id="RKF55134.1"/>
    </source>
</evidence>
<feature type="region of interest" description="Disordered" evidence="1">
    <location>
        <begin position="277"/>
        <end position="314"/>
    </location>
</feature>
<gene>
    <name evidence="2" type="ORF">OnM2_092042</name>
</gene>
<name>A0A420HCG1_9PEZI</name>
<reference evidence="2 3" key="1">
    <citation type="journal article" date="2018" name="BMC Genomics">
        <title>Comparative genome analyses reveal sequence features reflecting distinct modes of host-adaptation between dicot and monocot powdery mildew.</title>
        <authorList>
            <person name="Wu Y."/>
            <person name="Ma X."/>
            <person name="Pan Z."/>
            <person name="Kale S.D."/>
            <person name="Song Y."/>
            <person name="King H."/>
            <person name="Zhang Q."/>
            <person name="Presley C."/>
            <person name="Deng X."/>
            <person name="Wei C.I."/>
            <person name="Xiao S."/>
        </authorList>
    </citation>
    <scope>NUCLEOTIDE SEQUENCE [LARGE SCALE GENOMIC DNA]</scope>
    <source>
        <strain evidence="2">UMSG2</strain>
    </source>
</reference>
<dbReference type="Proteomes" id="UP000286134">
    <property type="component" value="Unassembled WGS sequence"/>
</dbReference>
<protein>
    <submittedName>
        <fullName evidence="2">Putative lyr family protein</fullName>
    </submittedName>
</protein>
<sequence length="554" mass="61432">MAPGYRNSTRRQNRSGLIDHDIFEGLPVRQWRRGLVTVEPSIASENTTQQNNIWAIELPHGMPKDSHLLSEHSQDLLRAARSGKIYKRHPGPVSIEEEEADSEVIVGDKVEKKDEPPQDNSFVAKAWKQVPRHLEGPDIEYLAKRRKGLIKATKTATLSTGSSLVKTIVKKVDAVGNEYVQEIYVSQAKQADGEVMTNSNSTAEGYVAHNQSPFPKRKGPFRKKIKPVGRGRKKKLLPPTSKPIDSTMGLAPNIQINHGTISECYTRSMLENSEDIEMGEESVGNSEDGEVDDGDENEEEEELIEKQSIPTSASKTMLDATAEDYLITDTGAQYTLPVEQEKLVVDSGLKNESTETFIPDSSSKLQIANAISQLTETNTKNKAVLGDVSNVKSTISWEMQQDKYEAVSLVQTIPLPVAMVDNIYKHEEILDPNTGDNCVENDSERRYSALNSDSQMNQEVPTAISKSTSDLILDSERRYSALNSDSQMNQEVPTAISKSTSDLILDSERRYSALNSDSQMNQEVPTAISKSTSDLILDPKYSQLEQTSPTVSDR</sequence>
<feature type="compositionally biased region" description="Acidic residues" evidence="1">
    <location>
        <begin position="287"/>
        <end position="303"/>
    </location>
</feature>
<feature type="region of interest" description="Disordered" evidence="1">
    <location>
        <begin position="206"/>
        <end position="251"/>
    </location>
</feature>
<proteinExistence type="predicted"/>
<dbReference type="OrthoDB" id="275715at2759"/>
<feature type="compositionally biased region" description="Basic residues" evidence="1">
    <location>
        <begin position="215"/>
        <end position="236"/>
    </location>
</feature>
<evidence type="ECO:0000256" key="1">
    <source>
        <dbReference type="SAM" id="MobiDB-lite"/>
    </source>
</evidence>
<dbReference type="AlphaFoldDB" id="A0A420HCG1"/>
<organism evidence="2 3">
    <name type="scientific">Erysiphe neolycopersici</name>
    <dbReference type="NCBI Taxonomy" id="212602"/>
    <lineage>
        <taxon>Eukaryota</taxon>
        <taxon>Fungi</taxon>
        <taxon>Dikarya</taxon>
        <taxon>Ascomycota</taxon>
        <taxon>Pezizomycotina</taxon>
        <taxon>Leotiomycetes</taxon>
        <taxon>Erysiphales</taxon>
        <taxon>Erysiphaceae</taxon>
        <taxon>Erysiphe</taxon>
    </lineage>
</organism>
<keyword evidence="3" id="KW-1185">Reference proteome</keyword>
<evidence type="ECO:0000313" key="3">
    <source>
        <dbReference type="Proteomes" id="UP000286134"/>
    </source>
</evidence>
<feature type="region of interest" description="Disordered" evidence="1">
    <location>
        <begin position="514"/>
        <end position="534"/>
    </location>
</feature>
<dbReference type="STRING" id="212602.A0A420HCG1"/>
<dbReference type="EMBL" id="MCFK01009216">
    <property type="protein sequence ID" value="RKF55134.1"/>
    <property type="molecule type" value="Genomic_DNA"/>
</dbReference>
<accession>A0A420HCG1</accession>
<comment type="caution">
    <text evidence="2">The sequence shown here is derived from an EMBL/GenBank/DDBJ whole genome shotgun (WGS) entry which is preliminary data.</text>
</comment>